<dbReference type="EMBL" id="JACHJS010000001">
    <property type="protein sequence ID" value="MBB4965935.1"/>
    <property type="molecule type" value="Genomic_DNA"/>
</dbReference>
<evidence type="ECO:0000259" key="1">
    <source>
        <dbReference type="PROSITE" id="PS50943"/>
    </source>
</evidence>
<dbReference type="Proteomes" id="UP000542674">
    <property type="component" value="Unassembled WGS sequence"/>
</dbReference>
<dbReference type="InterPro" id="IPR041413">
    <property type="entry name" value="MLTR_LBD"/>
</dbReference>
<protein>
    <submittedName>
        <fullName evidence="2">Transcriptional regulator with XRE-family HTH domain</fullName>
    </submittedName>
</protein>
<dbReference type="Gene3D" id="1.10.260.40">
    <property type="entry name" value="lambda repressor-like DNA-binding domains"/>
    <property type="match status" value="1"/>
</dbReference>
<dbReference type="RefSeq" id="WP_312865679.1">
    <property type="nucleotide sequence ID" value="NZ_BAABAI010000002.1"/>
</dbReference>
<organism evidence="2 3">
    <name type="scientific">Saccharothrix violaceirubra</name>
    <dbReference type="NCBI Taxonomy" id="413306"/>
    <lineage>
        <taxon>Bacteria</taxon>
        <taxon>Bacillati</taxon>
        <taxon>Actinomycetota</taxon>
        <taxon>Actinomycetes</taxon>
        <taxon>Pseudonocardiales</taxon>
        <taxon>Pseudonocardiaceae</taxon>
        <taxon>Saccharothrix</taxon>
    </lineage>
</organism>
<dbReference type="GO" id="GO:0003677">
    <property type="term" value="F:DNA binding"/>
    <property type="evidence" value="ECO:0007669"/>
    <property type="project" value="InterPro"/>
</dbReference>
<dbReference type="InterPro" id="IPR010982">
    <property type="entry name" value="Lambda_DNA-bd_dom_sf"/>
</dbReference>
<dbReference type="SUPFAM" id="SSF47413">
    <property type="entry name" value="lambda repressor-like DNA-binding domains"/>
    <property type="match status" value="1"/>
</dbReference>
<name>A0A7W7T3J8_9PSEU</name>
<sequence length="282" mass="30746">MITTRTGDLGGFLRSRRERLTPERAGLHPGTTHRRVPGLRREELADLAGVSVGYYTRLEQGIGTGASTAVVDALAAALRLDPAEHDHLRTLAAPRPPTRPRTRRSRLRPAIRDLLAALPGTPAIVIDHRADVLAWNPLGHALLAGHLDPAAPDAPQRPNIARMLFLDPHHRALYRDWHAKAQTTVAALHQAAARHPADPGLDRIVGRLAVDSPDFARLWARRPIRTCAHAVRELDHPVVGRLTLANETVTLPDDDQHLGLFHARPGTPDADALTLLARSATP</sequence>
<dbReference type="CDD" id="cd00093">
    <property type="entry name" value="HTH_XRE"/>
    <property type="match status" value="1"/>
</dbReference>
<feature type="domain" description="HTH cro/C1-type" evidence="1">
    <location>
        <begin position="38"/>
        <end position="85"/>
    </location>
</feature>
<dbReference type="InterPro" id="IPR001387">
    <property type="entry name" value="Cro/C1-type_HTH"/>
</dbReference>
<dbReference type="PROSITE" id="PS50943">
    <property type="entry name" value="HTH_CROC1"/>
    <property type="match status" value="1"/>
</dbReference>
<keyword evidence="3" id="KW-1185">Reference proteome</keyword>
<reference evidence="2 3" key="1">
    <citation type="submission" date="2020-08" db="EMBL/GenBank/DDBJ databases">
        <title>Sequencing the genomes of 1000 actinobacteria strains.</title>
        <authorList>
            <person name="Klenk H.-P."/>
        </authorList>
    </citation>
    <scope>NUCLEOTIDE SEQUENCE [LARGE SCALE GENOMIC DNA]</scope>
    <source>
        <strain evidence="2 3">DSM 45084</strain>
    </source>
</reference>
<dbReference type="Gene3D" id="3.30.450.180">
    <property type="match status" value="1"/>
</dbReference>
<dbReference type="AlphaFoldDB" id="A0A7W7T3J8"/>
<proteinExistence type="predicted"/>
<comment type="caution">
    <text evidence="2">The sequence shown here is derived from an EMBL/GenBank/DDBJ whole genome shotgun (WGS) entry which is preliminary data.</text>
</comment>
<dbReference type="PANTHER" id="PTHR35010:SF2">
    <property type="entry name" value="BLL4672 PROTEIN"/>
    <property type="match status" value="1"/>
</dbReference>
<dbReference type="SMART" id="SM00530">
    <property type="entry name" value="HTH_XRE"/>
    <property type="match status" value="1"/>
</dbReference>
<dbReference type="PANTHER" id="PTHR35010">
    <property type="entry name" value="BLL4672 PROTEIN-RELATED"/>
    <property type="match status" value="1"/>
</dbReference>
<evidence type="ECO:0000313" key="2">
    <source>
        <dbReference type="EMBL" id="MBB4965935.1"/>
    </source>
</evidence>
<gene>
    <name evidence="2" type="ORF">F4559_003294</name>
</gene>
<accession>A0A7W7T3J8</accession>
<dbReference type="Pfam" id="PF17765">
    <property type="entry name" value="MLTR_LBD"/>
    <property type="match status" value="1"/>
</dbReference>
<evidence type="ECO:0000313" key="3">
    <source>
        <dbReference type="Proteomes" id="UP000542674"/>
    </source>
</evidence>
<dbReference type="Pfam" id="PF13560">
    <property type="entry name" value="HTH_31"/>
    <property type="match status" value="1"/>
</dbReference>